<evidence type="ECO:0000256" key="5">
    <source>
        <dbReference type="SAM" id="MobiDB-lite"/>
    </source>
</evidence>
<feature type="region of interest" description="Disordered" evidence="5">
    <location>
        <begin position="1"/>
        <end position="91"/>
    </location>
</feature>
<accession>A0ABR8P939</accession>
<dbReference type="Pfam" id="PF00746">
    <property type="entry name" value="Gram_pos_anchor"/>
    <property type="match status" value="1"/>
</dbReference>
<evidence type="ECO:0000313" key="7">
    <source>
        <dbReference type="EMBL" id="MBD5807212.1"/>
    </source>
</evidence>
<organism evidence="7 8">
    <name type="scientific">Limosilactobacillus walteri</name>
    <dbReference type="NCBI Taxonomy" id="2268022"/>
    <lineage>
        <taxon>Bacteria</taxon>
        <taxon>Bacillati</taxon>
        <taxon>Bacillota</taxon>
        <taxon>Bacilli</taxon>
        <taxon>Lactobacillales</taxon>
        <taxon>Lactobacillaceae</taxon>
        <taxon>Limosilactobacillus</taxon>
    </lineage>
</organism>
<gene>
    <name evidence="7" type="ORF">DTK66_08905</name>
</gene>
<dbReference type="InterPro" id="IPR019931">
    <property type="entry name" value="LPXTG_anchor"/>
</dbReference>
<evidence type="ECO:0000256" key="4">
    <source>
        <dbReference type="ARBA" id="ARBA00023088"/>
    </source>
</evidence>
<dbReference type="EMBL" id="QORN01000037">
    <property type="protein sequence ID" value="MBD5807212.1"/>
    <property type="molecule type" value="Genomic_DNA"/>
</dbReference>
<dbReference type="PROSITE" id="PS50847">
    <property type="entry name" value="GRAM_POS_ANCHORING"/>
    <property type="match status" value="1"/>
</dbReference>
<evidence type="ECO:0000256" key="3">
    <source>
        <dbReference type="ARBA" id="ARBA00022729"/>
    </source>
</evidence>
<keyword evidence="8" id="KW-1185">Reference proteome</keyword>
<dbReference type="RefSeq" id="WP_191668440.1">
    <property type="nucleotide sequence ID" value="NZ_QORN01000037.1"/>
</dbReference>
<sequence length="120" mass="12741">PTEQPTSQPTAQPTEQPTEQSTTTNSTVAINSEKKDDNQLNANPPLTGQQGEQAKVTVNASRQLVDSPKAQVTVQSTAKQNTKQLPQTGNENSRGLIAMGFAGILSALGLTKVNNKKRNS</sequence>
<evidence type="ECO:0000256" key="2">
    <source>
        <dbReference type="ARBA" id="ARBA00022525"/>
    </source>
</evidence>
<keyword evidence="4" id="KW-0572">Peptidoglycan-anchor</keyword>
<dbReference type="Proteomes" id="UP000704341">
    <property type="component" value="Unassembled WGS sequence"/>
</dbReference>
<feature type="non-terminal residue" evidence="7">
    <location>
        <position position="1"/>
    </location>
</feature>
<dbReference type="NCBIfam" id="TIGR01167">
    <property type="entry name" value="LPXTG_anchor"/>
    <property type="match status" value="1"/>
</dbReference>
<name>A0ABR8P939_9LACO</name>
<evidence type="ECO:0000313" key="8">
    <source>
        <dbReference type="Proteomes" id="UP000704341"/>
    </source>
</evidence>
<feature type="domain" description="Gram-positive cocci surface proteins LPxTG" evidence="6">
    <location>
        <begin position="85"/>
        <end position="120"/>
    </location>
</feature>
<comment type="caution">
    <text evidence="7">The sequence shown here is derived from an EMBL/GenBank/DDBJ whole genome shotgun (WGS) entry which is preliminary data.</text>
</comment>
<keyword evidence="1" id="KW-0134">Cell wall</keyword>
<protein>
    <submittedName>
        <fullName evidence="7">LPXTG cell wall anchor domain-containing protein</fullName>
    </submittedName>
</protein>
<feature type="compositionally biased region" description="Polar residues" evidence="5">
    <location>
        <begin position="39"/>
        <end position="91"/>
    </location>
</feature>
<proteinExistence type="predicted"/>
<evidence type="ECO:0000259" key="6">
    <source>
        <dbReference type="PROSITE" id="PS50847"/>
    </source>
</evidence>
<keyword evidence="2" id="KW-0964">Secreted</keyword>
<keyword evidence="3" id="KW-0732">Signal</keyword>
<evidence type="ECO:0000256" key="1">
    <source>
        <dbReference type="ARBA" id="ARBA00022512"/>
    </source>
</evidence>
<reference evidence="7 8" key="1">
    <citation type="submission" date="2018-07" db="EMBL/GenBank/DDBJ databases">
        <title>Phylogenomic Insights into understanding Host Adaptation of Lactobacillus reuteri by a novel species, Lactobacillus spp. M31.</title>
        <authorList>
            <person name="Sharma S."/>
            <person name="Patil P."/>
            <person name="Korpole S."/>
            <person name="Patil P.B."/>
        </authorList>
    </citation>
    <scope>NUCLEOTIDE SEQUENCE [LARGE SCALE GENOMIC DNA]</scope>
    <source>
        <strain evidence="7 8">M31</strain>
    </source>
</reference>
<feature type="compositionally biased region" description="Low complexity" evidence="5">
    <location>
        <begin position="1"/>
        <end position="27"/>
    </location>
</feature>